<evidence type="ECO:0000313" key="1">
    <source>
        <dbReference type="EMBL" id="KAK7576276.1"/>
    </source>
</evidence>
<organism evidence="1 2">
    <name type="scientific">Parthenolecanium corni</name>
    <dbReference type="NCBI Taxonomy" id="536013"/>
    <lineage>
        <taxon>Eukaryota</taxon>
        <taxon>Metazoa</taxon>
        <taxon>Ecdysozoa</taxon>
        <taxon>Arthropoda</taxon>
        <taxon>Hexapoda</taxon>
        <taxon>Insecta</taxon>
        <taxon>Pterygota</taxon>
        <taxon>Neoptera</taxon>
        <taxon>Paraneoptera</taxon>
        <taxon>Hemiptera</taxon>
        <taxon>Sternorrhyncha</taxon>
        <taxon>Coccoidea</taxon>
        <taxon>Coccidae</taxon>
        <taxon>Parthenolecanium</taxon>
    </lineage>
</organism>
<protein>
    <submittedName>
        <fullName evidence="1">Uncharacterized protein</fullName>
    </submittedName>
</protein>
<proteinExistence type="predicted"/>
<name>A0AAN9TND3_9HEMI</name>
<dbReference type="EMBL" id="JBBCAQ010000036">
    <property type="protein sequence ID" value="KAK7576276.1"/>
    <property type="molecule type" value="Genomic_DNA"/>
</dbReference>
<gene>
    <name evidence="1" type="ORF">V9T40_012562</name>
</gene>
<dbReference type="Proteomes" id="UP001367676">
    <property type="component" value="Unassembled WGS sequence"/>
</dbReference>
<evidence type="ECO:0000313" key="2">
    <source>
        <dbReference type="Proteomes" id="UP001367676"/>
    </source>
</evidence>
<comment type="caution">
    <text evidence="1">The sequence shown here is derived from an EMBL/GenBank/DDBJ whole genome shotgun (WGS) entry which is preliminary data.</text>
</comment>
<accession>A0AAN9TND3</accession>
<dbReference type="PANTHER" id="PTHR34415">
    <property type="entry name" value="INTEGRASE CATALYTIC DOMAIN-CONTAINING PROTEIN"/>
    <property type="match status" value="1"/>
</dbReference>
<reference evidence="1 2" key="1">
    <citation type="submission" date="2024-03" db="EMBL/GenBank/DDBJ databases">
        <title>Adaptation during the transition from Ophiocordyceps entomopathogen to insect associate is accompanied by gene loss and intensified selection.</title>
        <authorList>
            <person name="Ward C.M."/>
            <person name="Onetto C.A."/>
            <person name="Borneman A.R."/>
        </authorList>
    </citation>
    <scope>NUCLEOTIDE SEQUENCE [LARGE SCALE GENOMIC DNA]</scope>
    <source>
        <strain evidence="1">AWRI1</strain>
        <tissue evidence="1">Single Adult Female</tissue>
    </source>
</reference>
<keyword evidence="2" id="KW-1185">Reference proteome</keyword>
<dbReference type="PANTHER" id="PTHR34415:SF1">
    <property type="entry name" value="INTEGRASE CATALYTIC DOMAIN-CONTAINING PROTEIN"/>
    <property type="match status" value="1"/>
</dbReference>
<dbReference type="AlphaFoldDB" id="A0AAN9TND3"/>
<sequence>MANRSEEVIIHKYFFGNQFGTFDEDRFKDDTDEATVNDGNSNGREDVEEEIFTDTWDSNFSIRYKSNCDSNDDNECATFVAKTCGCALECTSKFPKEIISKSRRDFRTFDYYEFGRNQLDVILLGIIHALVKSEGVVRHARRKIEKERRRLKFSFLFRGRKVCGDFFQFVHGVKRKRLHNLLAHYKRNGYNVLERVHKNYLNAPSTNLSGDIKQKCVKFIRNYAEDCATYHFGPISSTAPALTLLPVSETKQKIYKKYETAAQLLGLKVASKKMFYRLWTEHCSDLVLYQKPKNETAEGEDVELSEPSQDHLELIGSQPEQYHFIAIPSFNDPVHISFDFAQQIHIPSNQQDPGPMYFLDLYKVSIFGVVNETCNRQCRYVIPEAVIFPKSQAVNAMVCYLHHYFQEFTAGEAELDLHAYNCTPQTKNNCLMQYLAWRIGQELNTKITLTFVSANLSKLDPKYKFGLFKSKLQQSATSCLNDVVEVLNSTDADSAVDFSFLVGNEKGELYMDVYDWQVAFSAAHFARIPFITNQSYFYFDNRWRGKVKCLKTIGDVMQTYTIFESSYDVSKMNFEKIKPLGLSYERKLYLYEHVRPYCAEESQDVVCPLPSTNVKGTKRQRVE</sequence>